<dbReference type="Proteomes" id="UP000190675">
    <property type="component" value="Chromosome I"/>
</dbReference>
<keyword evidence="1 2" id="KW-0597">Phosphoprotein</keyword>
<dbReference type="GO" id="GO:0000160">
    <property type="term" value="P:phosphorelay signal transduction system"/>
    <property type="evidence" value="ECO:0007669"/>
    <property type="project" value="InterPro"/>
</dbReference>
<evidence type="ECO:0000256" key="1">
    <source>
        <dbReference type="ARBA" id="ARBA00022553"/>
    </source>
</evidence>
<dbReference type="EMBL" id="LT670818">
    <property type="protein sequence ID" value="SHG08150.1"/>
    <property type="molecule type" value="Genomic_DNA"/>
</dbReference>
<evidence type="ECO:0000313" key="5">
    <source>
        <dbReference type="Proteomes" id="UP000190675"/>
    </source>
</evidence>
<dbReference type="InterPro" id="IPR011006">
    <property type="entry name" value="CheY-like_superfamily"/>
</dbReference>
<dbReference type="OrthoDB" id="9782655at2"/>
<dbReference type="InterPro" id="IPR001789">
    <property type="entry name" value="Sig_transdc_resp-reg_receiver"/>
</dbReference>
<dbReference type="SUPFAM" id="SSF52172">
    <property type="entry name" value="CheY-like"/>
    <property type="match status" value="1"/>
</dbReference>
<dbReference type="PANTHER" id="PTHR44591:SF25">
    <property type="entry name" value="CHEMOTAXIS TWO-COMPONENT RESPONSE REGULATOR"/>
    <property type="match status" value="1"/>
</dbReference>
<reference evidence="4 5" key="1">
    <citation type="submission" date="2016-11" db="EMBL/GenBank/DDBJ databases">
        <authorList>
            <person name="Jaros S."/>
            <person name="Januszkiewicz K."/>
            <person name="Wedrychowicz H."/>
        </authorList>
    </citation>
    <scope>NUCLEOTIDE SEQUENCE [LARGE SCALE GENOMIC DNA]</scope>
    <source>
        <strain evidence="4 5">GAS242</strain>
    </source>
</reference>
<feature type="domain" description="Response regulatory" evidence="3">
    <location>
        <begin position="6"/>
        <end position="120"/>
    </location>
</feature>
<organism evidence="4 5">
    <name type="scientific">Bradyrhizobium erythrophlei</name>
    <dbReference type="NCBI Taxonomy" id="1437360"/>
    <lineage>
        <taxon>Bacteria</taxon>
        <taxon>Pseudomonadati</taxon>
        <taxon>Pseudomonadota</taxon>
        <taxon>Alphaproteobacteria</taxon>
        <taxon>Hyphomicrobiales</taxon>
        <taxon>Nitrobacteraceae</taxon>
        <taxon>Bradyrhizobium</taxon>
    </lineage>
</organism>
<dbReference type="Pfam" id="PF00072">
    <property type="entry name" value="Response_reg"/>
    <property type="match status" value="1"/>
</dbReference>
<dbReference type="RefSeq" id="WP_079564398.1">
    <property type="nucleotide sequence ID" value="NZ_LT670818.1"/>
</dbReference>
<dbReference type="SMART" id="SM00448">
    <property type="entry name" value="REC"/>
    <property type="match status" value="1"/>
</dbReference>
<dbReference type="PANTHER" id="PTHR44591">
    <property type="entry name" value="STRESS RESPONSE REGULATOR PROTEIN 1"/>
    <property type="match status" value="1"/>
</dbReference>
<evidence type="ECO:0000256" key="2">
    <source>
        <dbReference type="PROSITE-ProRule" id="PRU00169"/>
    </source>
</evidence>
<name>A0A1M5GWR2_9BRAD</name>
<protein>
    <submittedName>
        <fullName evidence="4">Response regulator receiver domain-containing protein</fullName>
    </submittedName>
</protein>
<evidence type="ECO:0000259" key="3">
    <source>
        <dbReference type="PROSITE" id="PS50110"/>
    </source>
</evidence>
<dbReference type="AlphaFoldDB" id="A0A1M5GWR2"/>
<dbReference type="PROSITE" id="PS50110">
    <property type="entry name" value="RESPONSE_REGULATORY"/>
    <property type="match status" value="1"/>
</dbReference>
<proteinExistence type="predicted"/>
<dbReference type="Gene3D" id="3.40.50.2300">
    <property type="match status" value="1"/>
</dbReference>
<accession>A0A1M5GWR2</accession>
<evidence type="ECO:0000313" key="4">
    <source>
        <dbReference type="EMBL" id="SHG08150.1"/>
    </source>
</evidence>
<sequence>MKLLPLISIIDDDASIRAAIGNLLQSLGYVVHTFESAEEFLRSDHMDATACVVADVNMPAMSGVELLVHLRSRDQRVPFIFITAFPDERIRARAFSAGALGFLTKPFDRGHLIACLEQALRPGDGTADP</sequence>
<dbReference type="InterPro" id="IPR050595">
    <property type="entry name" value="Bact_response_regulator"/>
</dbReference>
<gene>
    <name evidence="4" type="ORF">SAMN05444169_0427</name>
</gene>
<feature type="modified residue" description="4-aspartylphosphate" evidence="2">
    <location>
        <position position="55"/>
    </location>
</feature>